<feature type="region of interest" description="Disordered" evidence="1">
    <location>
        <begin position="49"/>
        <end position="88"/>
    </location>
</feature>
<dbReference type="AlphaFoldDB" id="A0A401TU46"/>
<keyword evidence="3" id="KW-1185">Reference proteome</keyword>
<organism evidence="2 3">
    <name type="scientific">Chiloscyllium punctatum</name>
    <name type="common">Brownbanded bambooshark</name>
    <name type="synonym">Hemiscyllium punctatum</name>
    <dbReference type="NCBI Taxonomy" id="137246"/>
    <lineage>
        <taxon>Eukaryota</taxon>
        <taxon>Metazoa</taxon>
        <taxon>Chordata</taxon>
        <taxon>Craniata</taxon>
        <taxon>Vertebrata</taxon>
        <taxon>Chondrichthyes</taxon>
        <taxon>Elasmobranchii</taxon>
        <taxon>Galeomorphii</taxon>
        <taxon>Galeoidea</taxon>
        <taxon>Orectolobiformes</taxon>
        <taxon>Hemiscylliidae</taxon>
        <taxon>Chiloscyllium</taxon>
    </lineage>
</organism>
<sequence>MGSGRRVIQPRLRKLTSQLKKLLGPSRLNAPRSSKKQLIDLHKMAALRRSDLHKMANGRRPSRNDVRLPPPLRPSRHSAPQNGERPTG</sequence>
<dbReference type="EMBL" id="BEZZ01173645">
    <property type="protein sequence ID" value="GCC46164.1"/>
    <property type="molecule type" value="Genomic_DNA"/>
</dbReference>
<gene>
    <name evidence="2" type="ORF">chiPu_0030060</name>
</gene>
<protein>
    <submittedName>
        <fullName evidence="2">Uncharacterized protein</fullName>
    </submittedName>
</protein>
<comment type="caution">
    <text evidence="2">The sequence shown here is derived from an EMBL/GenBank/DDBJ whole genome shotgun (WGS) entry which is preliminary data.</text>
</comment>
<accession>A0A401TU46</accession>
<dbReference type="Proteomes" id="UP000287033">
    <property type="component" value="Unassembled WGS sequence"/>
</dbReference>
<evidence type="ECO:0000313" key="2">
    <source>
        <dbReference type="EMBL" id="GCC46164.1"/>
    </source>
</evidence>
<evidence type="ECO:0000256" key="1">
    <source>
        <dbReference type="SAM" id="MobiDB-lite"/>
    </source>
</evidence>
<proteinExistence type="predicted"/>
<evidence type="ECO:0000313" key="3">
    <source>
        <dbReference type="Proteomes" id="UP000287033"/>
    </source>
</evidence>
<name>A0A401TU46_CHIPU</name>
<reference evidence="2 3" key="1">
    <citation type="journal article" date="2018" name="Nat. Ecol. Evol.">
        <title>Shark genomes provide insights into elasmobranch evolution and the origin of vertebrates.</title>
        <authorList>
            <person name="Hara Y"/>
            <person name="Yamaguchi K"/>
            <person name="Onimaru K"/>
            <person name="Kadota M"/>
            <person name="Koyanagi M"/>
            <person name="Keeley SD"/>
            <person name="Tatsumi K"/>
            <person name="Tanaka K"/>
            <person name="Motone F"/>
            <person name="Kageyama Y"/>
            <person name="Nozu R"/>
            <person name="Adachi N"/>
            <person name="Nishimura O"/>
            <person name="Nakagawa R"/>
            <person name="Tanegashima C"/>
            <person name="Kiyatake I"/>
            <person name="Matsumoto R"/>
            <person name="Murakumo K"/>
            <person name="Nishida K"/>
            <person name="Terakita A"/>
            <person name="Kuratani S"/>
            <person name="Sato K"/>
            <person name="Hyodo S Kuraku.S."/>
        </authorList>
    </citation>
    <scope>NUCLEOTIDE SEQUENCE [LARGE SCALE GENOMIC DNA]</scope>
</reference>